<dbReference type="Proteomes" id="UP000095094">
    <property type="component" value="Unassembled WGS sequence"/>
</dbReference>
<keyword evidence="3" id="KW-1185">Reference proteome</keyword>
<keyword evidence="1" id="KW-1133">Transmembrane helix</keyword>
<feature type="transmembrane region" description="Helical" evidence="1">
    <location>
        <begin position="56"/>
        <end position="75"/>
    </location>
</feature>
<proteinExistence type="predicted"/>
<gene>
    <name evidence="2" type="ORF">BCR25_11535</name>
</gene>
<evidence type="ECO:0000313" key="2">
    <source>
        <dbReference type="EMBL" id="OEG09194.1"/>
    </source>
</evidence>
<name>A0A1E5G908_9ENTE</name>
<feature type="transmembrane region" description="Helical" evidence="1">
    <location>
        <begin position="18"/>
        <end position="36"/>
    </location>
</feature>
<evidence type="ECO:0000256" key="1">
    <source>
        <dbReference type="SAM" id="Phobius"/>
    </source>
</evidence>
<organism evidence="2 3">
    <name type="scientific">Enterococcus termitis</name>
    <dbReference type="NCBI Taxonomy" id="332950"/>
    <lineage>
        <taxon>Bacteria</taxon>
        <taxon>Bacillati</taxon>
        <taxon>Bacillota</taxon>
        <taxon>Bacilli</taxon>
        <taxon>Lactobacillales</taxon>
        <taxon>Enterococcaceae</taxon>
        <taxon>Enterococcus</taxon>
    </lineage>
</organism>
<dbReference type="EMBL" id="MIJY01000045">
    <property type="protein sequence ID" value="OEG09194.1"/>
    <property type="molecule type" value="Genomic_DNA"/>
</dbReference>
<dbReference type="AlphaFoldDB" id="A0A1E5G908"/>
<keyword evidence="1" id="KW-0812">Transmembrane</keyword>
<reference evidence="3" key="1">
    <citation type="submission" date="2016-09" db="EMBL/GenBank/DDBJ databases">
        <authorList>
            <person name="Gulvik C.A."/>
        </authorList>
    </citation>
    <scope>NUCLEOTIDE SEQUENCE [LARGE SCALE GENOMIC DNA]</scope>
    <source>
        <strain evidence="3">LMG 8895</strain>
    </source>
</reference>
<dbReference type="RefSeq" id="WP_069664884.1">
    <property type="nucleotide sequence ID" value="NZ_JBHUJJ010000001.1"/>
</dbReference>
<evidence type="ECO:0000313" key="3">
    <source>
        <dbReference type="Proteomes" id="UP000095094"/>
    </source>
</evidence>
<accession>A0A1E5G908</accession>
<keyword evidence="1" id="KW-0472">Membrane</keyword>
<sequence length="181" mass="21055">MVFFYEKTDMLRKNRSRIVMAILLVIIALLGKFNSMINSFLKKYLVEQGYHFFNDFFWLILIVLGLGILVSLVVLRGKYKSFKIGVHALRVETSKQEKLQWPYSEMRLEIDKRAGALHIGLKTTKEITLYPNDIKELSLMSHLLIKKVMEAGGVLEYNALDYVKARKIRQKEKGIGNKKEK</sequence>
<comment type="caution">
    <text evidence="2">The sequence shown here is derived from an EMBL/GenBank/DDBJ whole genome shotgun (WGS) entry which is preliminary data.</text>
</comment>
<protein>
    <submittedName>
        <fullName evidence="2">Uncharacterized protein</fullName>
    </submittedName>
</protein>